<accession>A0A256GZ29</accession>
<sequence>MADSPVPFCTTMAVLKCPAFHRTIDQSPNNLRSIILQII</sequence>
<proteinExistence type="predicted"/>
<evidence type="ECO:0000313" key="2">
    <source>
        <dbReference type="Proteomes" id="UP000216363"/>
    </source>
</evidence>
<dbReference type="AlphaFoldDB" id="A0A256GZ29"/>
<comment type="caution">
    <text evidence="1">The sequence shown here is derived from an EMBL/GenBank/DDBJ whole genome shotgun (WGS) entry which is preliminary data.</text>
</comment>
<protein>
    <submittedName>
        <fullName evidence="1">Uncharacterized protein</fullName>
    </submittedName>
</protein>
<name>A0A256GZ29_9HYPH</name>
<organism evidence="1 2">
    <name type="scientific">Brucella lupini</name>
    <dbReference type="NCBI Taxonomy" id="255457"/>
    <lineage>
        <taxon>Bacteria</taxon>
        <taxon>Pseudomonadati</taxon>
        <taxon>Pseudomonadota</taxon>
        <taxon>Alphaproteobacteria</taxon>
        <taxon>Hyphomicrobiales</taxon>
        <taxon>Brucellaceae</taxon>
        <taxon>Brucella/Ochrobactrum group</taxon>
        <taxon>Brucella</taxon>
    </lineage>
</organism>
<gene>
    <name evidence="1" type="ORF">CES86_0140</name>
</gene>
<reference evidence="1 2" key="1">
    <citation type="submission" date="2017-07" db="EMBL/GenBank/DDBJ databases">
        <title>Draft genome of Ochrobactrum lupini type strain LUP21.</title>
        <authorList>
            <person name="Krzyzanowska D.M."/>
            <person name="Jafra S."/>
        </authorList>
    </citation>
    <scope>NUCLEOTIDE SEQUENCE [LARGE SCALE GENOMIC DNA]</scope>
    <source>
        <strain evidence="1 2">LUP21</strain>
    </source>
</reference>
<evidence type="ECO:0000313" key="1">
    <source>
        <dbReference type="EMBL" id="OYR32484.1"/>
    </source>
</evidence>
<dbReference type="Proteomes" id="UP000216363">
    <property type="component" value="Unassembled WGS sequence"/>
</dbReference>
<dbReference type="EMBL" id="NNRN01000029">
    <property type="protein sequence ID" value="OYR32484.1"/>
    <property type="molecule type" value="Genomic_DNA"/>
</dbReference>